<evidence type="ECO:0000313" key="2">
    <source>
        <dbReference type="EMBL" id="DAG01915.1"/>
    </source>
</evidence>
<reference evidence="2" key="1">
    <citation type="journal article" date="2021" name="Proc. Natl. Acad. Sci. U.S.A.">
        <title>A Catalog of Tens of Thousands of Viruses from Human Metagenomes Reveals Hidden Associations with Chronic Diseases.</title>
        <authorList>
            <person name="Tisza M.J."/>
            <person name="Buck C.B."/>
        </authorList>
    </citation>
    <scope>NUCLEOTIDE SEQUENCE</scope>
    <source>
        <strain evidence="2">CtYaH2</strain>
    </source>
</reference>
<dbReference type="EMBL" id="BK016199">
    <property type="protein sequence ID" value="DAG01915.1"/>
    <property type="molecule type" value="Genomic_DNA"/>
</dbReference>
<keyword evidence="1" id="KW-0175">Coiled coil</keyword>
<feature type="coiled-coil region" evidence="1">
    <location>
        <begin position="6"/>
        <end position="33"/>
    </location>
</feature>
<accession>A0A8S5V5M9</accession>
<name>A0A8S5V5M9_9CAUD</name>
<protein>
    <submittedName>
        <fullName evidence="2">DNR protein</fullName>
    </submittedName>
</protein>
<proteinExistence type="predicted"/>
<organism evidence="2">
    <name type="scientific">Siphoviridae sp. ctYaH2</name>
    <dbReference type="NCBI Taxonomy" id="2825549"/>
    <lineage>
        <taxon>Viruses</taxon>
        <taxon>Duplodnaviria</taxon>
        <taxon>Heunggongvirae</taxon>
        <taxon>Uroviricota</taxon>
        <taxon>Caudoviricetes</taxon>
    </lineage>
</organism>
<evidence type="ECO:0000256" key="1">
    <source>
        <dbReference type="SAM" id="Coils"/>
    </source>
</evidence>
<sequence length="70" mass="8345">MKHMKCDNTQQRKERLQKRNEKVRQLFEELSAKHPQWKIDALVEEVANIMFLSPRTIEAILSFQGGYAER</sequence>